<name>A0A151GJH3_DRECN</name>
<keyword evidence="3" id="KW-1185">Reference proteome</keyword>
<organism evidence="2 3">
    <name type="scientific">Drechmeria coniospora</name>
    <name type="common">Nematophagous fungus</name>
    <name type="synonym">Meria coniospora</name>
    <dbReference type="NCBI Taxonomy" id="98403"/>
    <lineage>
        <taxon>Eukaryota</taxon>
        <taxon>Fungi</taxon>
        <taxon>Dikarya</taxon>
        <taxon>Ascomycota</taxon>
        <taxon>Pezizomycotina</taxon>
        <taxon>Sordariomycetes</taxon>
        <taxon>Hypocreomycetidae</taxon>
        <taxon>Hypocreales</taxon>
        <taxon>Ophiocordycipitaceae</taxon>
        <taxon>Drechmeria</taxon>
    </lineage>
</organism>
<dbReference type="Proteomes" id="UP000076580">
    <property type="component" value="Chromosome 02"/>
</dbReference>
<keyword evidence="1" id="KW-1133">Transmembrane helix</keyword>
<dbReference type="GeneID" id="63716897"/>
<dbReference type="Gene3D" id="2.120.10.70">
    <property type="entry name" value="Fucose-specific lectin"/>
    <property type="match status" value="1"/>
</dbReference>
<dbReference type="RefSeq" id="XP_040656599.1">
    <property type="nucleotide sequence ID" value="XM_040801566.1"/>
</dbReference>
<evidence type="ECO:0000256" key="1">
    <source>
        <dbReference type="SAM" id="Phobius"/>
    </source>
</evidence>
<evidence type="ECO:0008006" key="4">
    <source>
        <dbReference type="Google" id="ProtNLM"/>
    </source>
</evidence>
<keyword evidence="1" id="KW-0812">Transmembrane</keyword>
<proteinExistence type="predicted"/>
<feature type="transmembrane region" description="Helical" evidence="1">
    <location>
        <begin position="68"/>
        <end position="92"/>
    </location>
</feature>
<protein>
    <recommendedName>
        <fullName evidence="4">Fucose-specific lectin</fullName>
    </recommendedName>
</protein>
<dbReference type="InParanoid" id="A0A151GJH3"/>
<gene>
    <name evidence="2" type="ORF">DCS_04254</name>
</gene>
<dbReference type="EMBL" id="LAYC01000002">
    <property type="protein sequence ID" value="KYK57247.1"/>
    <property type="molecule type" value="Genomic_DNA"/>
</dbReference>
<reference evidence="2 3" key="1">
    <citation type="journal article" date="2016" name="Sci. Rep.">
        <title>Insights into Adaptations to a Near-Obligate Nematode Endoparasitic Lifestyle from the Finished Genome of Drechmeria coniospora.</title>
        <authorList>
            <person name="Zhang L."/>
            <person name="Zhou Z."/>
            <person name="Guo Q."/>
            <person name="Fokkens L."/>
            <person name="Miskei M."/>
            <person name="Pocsi I."/>
            <person name="Zhang W."/>
            <person name="Chen M."/>
            <person name="Wang L."/>
            <person name="Sun Y."/>
            <person name="Donzelli B.G."/>
            <person name="Gibson D.M."/>
            <person name="Nelson D.R."/>
            <person name="Luo J.G."/>
            <person name="Rep M."/>
            <person name="Liu H."/>
            <person name="Yang S."/>
            <person name="Wang J."/>
            <person name="Krasnoff S.B."/>
            <person name="Xu Y."/>
            <person name="Molnar I."/>
            <person name="Lin M."/>
        </authorList>
    </citation>
    <scope>NUCLEOTIDE SEQUENCE [LARGE SCALE GENOMIC DNA]</scope>
    <source>
        <strain evidence="2 3">ARSEF 6962</strain>
    </source>
</reference>
<dbReference type="SUPFAM" id="SSF89372">
    <property type="entry name" value="Fucose-specific lectin"/>
    <property type="match status" value="1"/>
</dbReference>
<comment type="caution">
    <text evidence="2">The sequence shown here is derived from an EMBL/GenBank/DDBJ whole genome shotgun (WGS) entry which is preliminary data.</text>
</comment>
<keyword evidence="1" id="KW-0472">Membrane</keyword>
<dbReference type="AlphaFoldDB" id="A0A151GJH3"/>
<accession>A0A151GJH3</accession>
<dbReference type="STRING" id="98403.A0A151GJH3"/>
<evidence type="ECO:0000313" key="2">
    <source>
        <dbReference type="EMBL" id="KYK57247.1"/>
    </source>
</evidence>
<sequence length="479" mass="51408">MAAGHCGDGLELDPGVAAGHNMPEIPQLPLPESGLEHHVPAMKEVYHPPTHGVSNREETVCGLRKRSFYIILVLALVIVAAAVGGGVGGVLAKRGSIDDVAPPAADRNNSESTRGQYELLPSTALSSVNFTDEYGYDNYLVFYQLRSRALCQSAFNSSNGEWIVSLVNSRTDIIKNGTAISASIFWRSKTVSLALSCFALEEESKKKLTRSQSRDTRVYYADPDNRIVGRLVAGSGLALSEASWNPVAGVSGNFATAPNSQIVSSGLENTDSYRGDFLFYQDSSGTIRMQRRSGGPNEWDSHNVPFNLGRAVGGSGMALMPIYNAGLRALSLFYNEAGTGTLKHASVMYDTRWTAEDLPTALDESALITAFSWGYNSTDSSAALPGAKSNATVQVLTLHPGRNVQLTSFANGSWAFLGDVKGMAGREMPIMLATNQGGRVYGVVPDGDGREVNVIEWRWKGGIEYERVGVVNTTLPGII</sequence>
<evidence type="ECO:0000313" key="3">
    <source>
        <dbReference type="Proteomes" id="UP000076580"/>
    </source>
</evidence>